<dbReference type="EMBL" id="JAJNDC010000001">
    <property type="protein sequence ID" value="MCW9712065.1"/>
    <property type="molecule type" value="Genomic_DNA"/>
</dbReference>
<dbReference type="InterPro" id="IPR011990">
    <property type="entry name" value="TPR-like_helical_dom_sf"/>
</dbReference>
<dbReference type="Pfam" id="PF13424">
    <property type="entry name" value="TPR_12"/>
    <property type="match status" value="4"/>
</dbReference>
<dbReference type="RefSeq" id="WP_265787726.1">
    <property type="nucleotide sequence ID" value="NZ_BAABRS010000001.1"/>
</dbReference>
<dbReference type="Gene3D" id="1.10.510.10">
    <property type="entry name" value="Transferase(Phosphotransferase) domain 1"/>
    <property type="match status" value="1"/>
</dbReference>
<keyword evidence="2 5" id="KW-0547">Nucleotide-binding</keyword>
<dbReference type="GO" id="GO:0016301">
    <property type="term" value="F:kinase activity"/>
    <property type="evidence" value="ECO:0007669"/>
    <property type="project" value="UniProtKB-KW"/>
</dbReference>
<dbReference type="InterPro" id="IPR008271">
    <property type="entry name" value="Ser/Thr_kinase_AS"/>
</dbReference>
<dbReference type="Pfam" id="PF00069">
    <property type="entry name" value="Pkinase"/>
    <property type="match status" value="1"/>
</dbReference>
<reference evidence="7 8" key="1">
    <citation type="submission" date="2021-11" db="EMBL/GenBank/DDBJ databases">
        <title>Aliifidinibius sp. nov., a new bacterium isolated from saline soil.</title>
        <authorList>
            <person name="Galisteo C."/>
            <person name="De La Haba R."/>
            <person name="Sanchez-Porro C."/>
            <person name="Ventosa A."/>
        </authorList>
    </citation>
    <scope>NUCLEOTIDE SEQUENCE [LARGE SCALE GENOMIC DNA]</scope>
    <source>
        <strain evidence="7 8">KACC 190600</strain>
    </source>
</reference>
<gene>
    <name evidence="7" type="ORF">LQ318_04025</name>
</gene>
<dbReference type="PROSITE" id="PS00108">
    <property type="entry name" value="PROTEIN_KINASE_ST"/>
    <property type="match status" value="1"/>
</dbReference>
<dbReference type="Gene3D" id="3.30.200.20">
    <property type="entry name" value="Phosphorylase Kinase, domain 1"/>
    <property type="match status" value="1"/>
</dbReference>
<evidence type="ECO:0000256" key="3">
    <source>
        <dbReference type="ARBA" id="ARBA00022777"/>
    </source>
</evidence>
<dbReference type="InterPro" id="IPR019734">
    <property type="entry name" value="TPR_rpt"/>
</dbReference>
<organism evidence="7 8">
    <name type="scientific">Fodinibius salicampi</name>
    <dbReference type="NCBI Taxonomy" id="1920655"/>
    <lineage>
        <taxon>Bacteria</taxon>
        <taxon>Pseudomonadati</taxon>
        <taxon>Balneolota</taxon>
        <taxon>Balneolia</taxon>
        <taxon>Balneolales</taxon>
        <taxon>Balneolaceae</taxon>
        <taxon>Fodinibius</taxon>
    </lineage>
</organism>
<keyword evidence="8" id="KW-1185">Reference proteome</keyword>
<evidence type="ECO:0000313" key="8">
    <source>
        <dbReference type="Proteomes" id="UP001207337"/>
    </source>
</evidence>
<proteinExistence type="predicted"/>
<protein>
    <submittedName>
        <fullName evidence="7">Serine/threonine-protein kinase</fullName>
    </submittedName>
</protein>
<name>A0ABT3PW35_9BACT</name>
<dbReference type="Proteomes" id="UP001207337">
    <property type="component" value="Unassembled WGS sequence"/>
</dbReference>
<dbReference type="InterPro" id="IPR017441">
    <property type="entry name" value="Protein_kinase_ATP_BS"/>
</dbReference>
<keyword evidence="4 5" id="KW-0067">ATP-binding</keyword>
<evidence type="ECO:0000256" key="5">
    <source>
        <dbReference type="PROSITE-ProRule" id="PRU10141"/>
    </source>
</evidence>
<dbReference type="SUPFAM" id="SSF48452">
    <property type="entry name" value="TPR-like"/>
    <property type="match status" value="3"/>
</dbReference>
<dbReference type="PROSITE" id="PS00107">
    <property type="entry name" value="PROTEIN_KINASE_ATP"/>
    <property type="match status" value="1"/>
</dbReference>
<dbReference type="SMART" id="SM00028">
    <property type="entry name" value="TPR"/>
    <property type="match status" value="8"/>
</dbReference>
<sequence length="911" mass="102805">MANENWAKVETIIDKALTLSEPERGAYIEKACKDDQNLKGEVTQLLESIFASESKKWLENPSELKGGFFKDIAEEPSDSESMIGQTIGSYTITKLLGEGGMGQVYLAERSDGSFEHQVAIKIIREGRVTKTNIERFRQEQNILAGLNHPGIAKLFDGGITDDGFPYLVMEYVDGVPIDQFCINKKLSLQQYIELFIKILEAIRHAHENLVVHRDLKPGNILITPNGDVKILDFGISKLIAIPEDQSLTQTQTRLLTPKYAAPEQIKQQPITTATDIYSLGIIFYQLLCQTLPFDFENISSYEVEQLVLNQQPPPPSTNVVSGNITPHQLKGDLDAIILKAIRKEPEERYRGISELLDDLNNYQKGLPVSAQKGTTFYRTKKFFNRHKKGTAVAAGVLLLIFSLVGFYTNRVEAERKQAELSAAQAEETKDFLLSIFNTTNPEFASYSGNDISAKTLLMNGVEEVDASLWDQPSAYIELISSIGAALKNLTAYPSSEEAYEKALAKSEEHYGTDHPQTASLLAEIALLKRSQGQREEAEKLIIDSIEILEQKNIDASLSLANKYSIYAFTKAYQGEYSEALNIFQKADSLYLASNNEESLHRFTTLDNRAETAIRMGEYEEAEKYLYDVLNFYQNYYKGPHFNIAQTLSSLGALYANTSEYGKSNEYLYQSIKMKKELLGEDHVDLSSTYDRLALNYRELNELDKGEKFARQSLKLNEGAHGENSIQYAETLNNLALIQLDRNQLVEAKSNYEHIITIKEELLEPTHTSLGIAYYNYASVLQDLGALTEAKNFFEKTIEIDKATYGPTHPGVAIDYNALASVLTELNEYERADSLFSLSLSIYQETLPPTHYRIGQNLVEHSKLLYIKKQYTLAQDKLNKAIDIYKQSFRKSDPRIEKAEKLLDKCNEQIKT</sequence>
<dbReference type="PANTHER" id="PTHR43289:SF34">
    <property type="entry name" value="SERINE_THREONINE-PROTEIN KINASE YBDM-RELATED"/>
    <property type="match status" value="1"/>
</dbReference>
<dbReference type="InterPro" id="IPR011009">
    <property type="entry name" value="Kinase-like_dom_sf"/>
</dbReference>
<dbReference type="PROSITE" id="PS50011">
    <property type="entry name" value="PROTEIN_KINASE_DOM"/>
    <property type="match status" value="1"/>
</dbReference>
<dbReference type="PANTHER" id="PTHR43289">
    <property type="entry name" value="MITOGEN-ACTIVATED PROTEIN KINASE KINASE KINASE 20-RELATED"/>
    <property type="match status" value="1"/>
</dbReference>
<dbReference type="CDD" id="cd14014">
    <property type="entry name" value="STKc_PknB_like"/>
    <property type="match status" value="1"/>
</dbReference>
<accession>A0ABT3PW35</accession>
<dbReference type="SMART" id="SM00220">
    <property type="entry name" value="S_TKc"/>
    <property type="match status" value="1"/>
</dbReference>
<feature type="domain" description="Protein kinase" evidence="6">
    <location>
        <begin position="90"/>
        <end position="363"/>
    </location>
</feature>
<evidence type="ECO:0000256" key="4">
    <source>
        <dbReference type="ARBA" id="ARBA00022840"/>
    </source>
</evidence>
<keyword evidence="3 7" id="KW-0418">Kinase</keyword>
<evidence type="ECO:0000313" key="7">
    <source>
        <dbReference type="EMBL" id="MCW9712065.1"/>
    </source>
</evidence>
<dbReference type="Gene3D" id="1.25.40.10">
    <property type="entry name" value="Tetratricopeptide repeat domain"/>
    <property type="match status" value="3"/>
</dbReference>
<evidence type="ECO:0000256" key="2">
    <source>
        <dbReference type="ARBA" id="ARBA00022741"/>
    </source>
</evidence>
<evidence type="ECO:0000259" key="6">
    <source>
        <dbReference type="PROSITE" id="PS50011"/>
    </source>
</evidence>
<feature type="binding site" evidence="5">
    <location>
        <position position="121"/>
    </location>
    <ligand>
        <name>ATP</name>
        <dbReference type="ChEBI" id="CHEBI:30616"/>
    </ligand>
</feature>
<dbReference type="InterPro" id="IPR000719">
    <property type="entry name" value="Prot_kinase_dom"/>
</dbReference>
<dbReference type="SUPFAM" id="SSF56112">
    <property type="entry name" value="Protein kinase-like (PK-like)"/>
    <property type="match status" value="1"/>
</dbReference>
<keyword evidence="1" id="KW-0808">Transferase</keyword>
<evidence type="ECO:0000256" key="1">
    <source>
        <dbReference type="ARBA" id="ARBA00022679"/>
    </source>
</evidence>
<comment type="caution">
    <text evidence="7">The sequence shown here is derived from an EMBL/GenBank/DDBJ whole genome shotgun (WGS) entry which is preliminary data.</text>
</comment>